<dbReference type="RefSeq" id="WP_274350266.1">
    <property type="nucleotide sequence ID" value="NZ_JAQZSM010000001.1"/>
</dbReference>
<keyword evidence="7 9" id="KW-0472">Membrane</keyword>
<evidence type="ECO:0000256" key="7">
    <source>
        <dbReference type="ARBA" id="ARBA00023136"/>
    </source>
</evidence>
<evidence type="ECO:0000256" key="9">
    <source>
        <dbReference type="SAM" id="Phobius"/>
    </source>
</evidence>
<keyword evidence="5 9" id="KW-0812">Transmembrane</keyword>
<evidence type="ECO:0000313" key="11">
    <source>
        <dbReference type="EMBL" id="MDD7969771.1"/>
    </source>
</evidence>
<evidence type="ECO:0000256" key="3">
    <source>
        <dbReference type="ARBA" id="ARBA00022475"/>
    </source>
</evidence>
<keyword evidence="12" id="KW-1185">Reference proteome</keyword>
<evidence type="ECO:0000256" key="2">
    <source>
        <dbReference type="ARBA" id="ARBA00006464"/>
    </source>
</evidence>
<keyword evidence="6 9" id="KW-1133">Transmembrane helix</keyword>
<protein>
    <submittedName>
        <fullName evidence="11">Sugar transferase</fullName>
    </submittedName>
</protein>
<evidence type="ECO:0000256" key="5">
    <source>
        <dbReference type="ARBA" id="ARBA00022692"/>
    </source>
</evidence>
<evidence type="ECO:0000256" key="4">
    <source>
        <dbReference type="ARBA" id="ARBA00022679"/>
    </source>
</evidence>
<keyword evidence="8" id="KW-0270">Exopolysaccharide synthesis</keyword>
<dbReference type="PANTHER" id="PTHR30576:SF4">
    <property type="entry name" value="UNDECAPRENYL-PHOSPHATE GALACTOSE PHOSPHOTRANSFERASE"/>
    <property type="match status" value="1"/>
</dbReference>
<dbReference type="Pfam" id="PF02397">
    <property type="entry name" value="Bac_transf"/>
    <property type="match status" value="1"/>
</dbReference>
<feature type="transmembrane region" description="Helical" evidence="9">
    <location>
        <begin position="20"/>
        <end position="43"/>
    </location>
</feature>
<feature type="domain" description="Bacterial sugar transferase" evidence="10">
    <location>
        <begin position="15"/>
        <end position="205"/>
    </location>
</feature>
<dbReference type="InterPro" id="IPR003362">
    <property type="entry name" value="Bact_transf"/>
</dbReference>
<dbReference type="EMBL" id="JAQZSM010000001">
    <property type="protein sequence ID" value="MDD7969771.1"/>
    <property type="molecule type" value="Genomic_DNA"/>
</dbReference>
<proteinExistence type="inferred from homology"/>
<evidence type="ECO:0000259" key="10">
    <source>
        <dbReference type="Pfam" id="PF02397"/>
    </source>
</evidence>
<evidence type="ECO:0000256" key="8">
    <source>
        <dbReference type="ARBA" id="ARBA00023169"/>
    </source>
</evidence>
<keyword evidence="3" id="KW-1003">Cell membrane</keyword>
<gene>
    <name evidence="11" type="ORF">PUT78_01550</name>
</gene>
<comment type="subcellular location">
    <subcellularLocation>
        <location evidence="1">Cell membrane</location>
    </subcellularLocation>
</comment>
<reference evidence="11" key="1">
    <citation type="submission" date="2023-02" db="EMBL/GenBank/DDBJ databases">
        <title>Description of Roseinatronobacter alkalisoli sp. nov., an alkaliphilic bacerium isolated from soda soil.</title>
        <authorList>
            <person name="Wei W."/>
        </authorList>
    </citation>
    <scope>NUCLEOTIDE SEQUENCE</scope>
    <source>
        <strain evidence="11">HJB301</strain>
    </source>
</reference>
<sequence>MPRYFLRGAYARFGKRMVDIAFVLLLLPIAIPVVAFSVIALLATGASPFYVQPRIGRRGKVFQILKLRTMHPDADARLKHILEADSALCAEWTENQKLRNDPRITWVGRYLRRTSIDELPQLLNVLRGDMSLLGPRPMMPEQVALYGPTLPVYMALRPGISGLWQVTERNDANFAQRARIDADYAATLGFANDLRLVWKTIRVVLRSTGF</sequence>
<accession>A0ABT5T462</accession>
<comment type="caution">
    <text evidence="11">The sequence shown here is derived from an EMBL/GenBank/DDBJ whole genome shotgun (WGS) entry which is preliminary data.</text>
</comment>
<evidence type="ECO:0000313" key="12">
    <source>
        <dbReference type="Proteomes" id="UP001431784"/>
    </source>
</evidence>
<dbReference type="Proteomes" id="UP001431784">
    <property type="component" value="Unassembled WGS sequence"/>
</dbReference>
<dbReference type="PANTHER" id="PTHR30576">
    <property type="entry name" value="COLANIC BIOSYNTHESIS UDP-GLUCOSE LIPID CARRIER TRANSFERASE"/>
    <property type="match status" value="1"/>
</dbReference>
<name>A0ABT5T462_9RHOB</name>
<evidence type="ECO:0000256" key="1">
    <source>
        <dbReference type="ARBA" id="ARBA00004236"/>
    </source>
</evidence>
<comment type="similarity">
    <text evidence="2">Belongs to the bacterial sugar transferase family.</text>
</comment>
<keyword evidence="4 11" id="KW-0808">Transferase</keyword>
<dbReference type="GO" id="GO:0016740">
    <property type="term" value="F:transferase activity"/>
    <property type="evidence" value="ECO:0007669"/>
    <property type="project" value="UniProtKB-KW"/>
</dbReference>
<evidence type="ECO:0000256" key="6">
    <source>
        <dbReference type="ARBA" id="ARBA00022989"/>
    </source>
</evidence>
<organism evidence="11 12">
    <name type="scientific">Roseinatronobacter alkalisoli</name>
    <dbReference type="NCBI Taxonomy" id="3028235"/>
    <lineage>
        <taxon>Bacteria</taxon>
        <taxon>Pseudomonadati</taxon>
        <taxon>Pseudomonadota</taxon>
        <taxon>Alphaproteobacteria</taxon>
        <taxon>Rhodobacterales</taxon>
        <taxon>Paracoccaceae</taxon>
        <taxon>Roseinatronobacter</taxon>
    </lineage>
</organism>